<gene>
    <name evidence="1" type="ORF">METZ01_LOCUS376921</name>
</gene>
<evidence type="ECO:0000313" key="1">
    <source>
        <dbReference type="EMBL" id="SVD24067.1"/>
    </source>
</evidence>
<organism evidence="1">
    <name type="scientific">marine metagenome</name>
    <dbReference type="NCBI Taxonomy" id="408172"/>
    <lineage>
        <taxon>unclassified sequences</taxon>
        <taxon>metagenomes</taxon>
        <taxon>ecological metagenomes</taxon>
    </lineage>
</organism>
<dbReference type="EMBL" id="UINC01138244">
    <property type="protein sequence ID" value="SVD24067.1"/>
    <property type="molecule type" value="Genomic_DNA"/>
</dbReference>
<protein>
    <submittedName>
        <fullName evidence="1">Uncharacterized protein</fullName>
    </submittedName>
</protein>
<accession>A0A382TR81</accession>
<dbReference type="AlphaFoldDB" id="A0A382TR81"/>
<reference evidence="1" key="1">
    <citation type="submission" date="2018-05" db="EMBL/GenBank/DDBJ databases">
        <authorList>
            <person name="Lanie J.A."/>
            <person name="Ng W.-L."/>
            <person name="Kazmierczak K.M."/>
            <person name="Andrzejewski T.M."/>
            <person name="Davidsen T.M."/>
            <person name="Wayne K.J."/>
            <person name="Tettelin H."/>
            <person name="Glass J.I."/>
            <person name="Rusch D."/>
            <person name="Podicherti R."/>
            <person name="Tsui H.-C.T."/>
            <person name="Winkler M.E."/>
        </authorList>
    </citation>
    <scope>NUCLEOTIDE SEQUENCE</scope>
</reference>
<name>A0A382TR81_9ZZZZ</name>
<proteinExistence type="predicted"/>
<sequence>MEEEGEDLDDAWFDEHAKAVESVRQILEPYPKKLEVEFIDGRSKVIDGYDAVMSFAKTV</sequence>